<reference evidence="2" key="2">
    <citation type="submission" date="2014-06" db="EMBL/GenBank/DDBJ databases">
        <authorList>
            <person name="Genoscope - CEA"/>
        </authorList>
    </citation>
    <scope>NUCLEOTIDE SEQUENCE</scope>
</reference>
<feature type="domain" description="Reverse transcriptase zinc-binding" evidence="1">
    <location>
        <begin position="93"/>
        <end position="138"/>
    </location>
</feature>
<evidence type="ECO:0000259" key="1">
    <source>
        <dbReference type="Pfam" id="PF13966"/>
    </source>
</evidence>
<dbReference type="PaxDb" id="3708-A0A078HJ82"/>
<dbReference type="AlphaFoldDB" id="A0A078HJ82"/>
<sequence>MWHLLSSRQKLRMELVLTFGQTFGAICSLLLGIGRKAKVADAADDLGWKLRRCRGRVMKEVIEKINRVSPPKQDAGKDRPLWKQGQELYEEKFVSKVTWEQLRSTQDKVEWFRIVWFPQALPRQAFITWLACRNRLDT</sequence>
<gene>
    <name evidence="2" type="primary">BnaC05g30310D</name>
    <name evidence="3" type="synonym">BnaC05g15450D</name>
    <name evidence="2" type="ORF">GSBRNA2T00063967001</name>
    <name evidence="3" type="ORF">GSBRNA2T00079667001</name>
</gene>
<keyword evidence="4" id="KW-1185">Reference proteome</keyword>
<accession>A0A078HJ82</accession>
<dbReference type="Pfam" id="PF13966">
    <property type="entry name" value="zf-RVT"/>
    <property type="match status" value="1"/>
</dbReference>
<dbReference type="Proteomes" id="UP000028999">
    <property type="component" value="Unassembled WGS sequence"/>
</dbReference>
<organism evidence="2 4">
    <name type="scientific">Brassica napus</name>
    <name type="common">Rape</name>
    <dbReference type="NCBI Taxonomy" id="3708"/>
    <lineage>
        <taxon>Eukaryota</taxon>
        <taxon>Viridiplantae</taxon>
        <taxon>Streptophyta</taxon>
        <taxon>Embryophyta</taxon>
        <taxon>Tracheophyta</taxon>
        <taxon>Spermatophyta</taxon>
        <taxon>Magnoliopsida</taxon>
        <taxon>eudicotyledons</taxon>
        <taxon>Gunneridae</taxon>
        <taxon>Pentapetalae</taxon>
        <taxon>rosids</taxon>
        <taxon>malvids</taxon>
        <taxon>Brassicales</taxon>
        <taxon>Brassicaceae</taxon>
        <taxon>Brassiceae</taxon>
        <taxon>Brassica</taxon>
    </lineage>
</organism>
<dbReference type="OMA" id="HACEDMC"/>
<dbReference type="EMBL" id="LK032582">
    <property type="protein sequence ID" value="CDY44188.1"/>
    <property type="molecule type" value="Genomic_DNA"/>
</dbReference>
<dbReference type="Gramene" id="CDY44188">
    <property type="protein sequence ID" value="CDY44188"/>
    <property type="gene ID" value="GSBRNA2T00079667001"/>
</dbReference>
<dbReference type="InterPro" id="IPR026960">
    <property type="entry name" value="RVT-Znf"/>
</dbReference>
<name>A0A078HJ82_BRANA</name>
<protein>
    <submittedName>
        <fullName evidence="3">BnaC05g15450D protein</fullName>
    </submittedName>
    <submittedName>
        <fullName evidence="2">BnaC05g30310D protein</fullName>
    </submittedName>
</protein>
<dbReference type="Gramene" id="CDY37399">
    <property type="protein sequence ID" value="CDY37399"/>
    <property type="gene ID" value="GSBRNA2T00063967001"/>
</dbReference>
<dbReference type="EMBL" id="LK032399">
    <property type="protein sequence ID" value="CDY37399.1"/>
    <property type="molecule type" value="Genomic_DNA"/>
</dbReference>
<proteinExistence type="predicted"/>
<evidence type="ECO:0000313" key="4">
    <source>
        <dbReference type="Proteomes" id="UP000028999"/>
    </source>
</evidence>
<evidence type="ECO:0000313" key="2">
    <source>
        <dbReference type="EMBL" id="CDY37399.1"/>
    </source>
</evidence>
<reference evidence="2 4" key="1">
    <citation type="journal article" date="2014" name="Science">
        <title>Plant genetics. Early allopolyploid evolution in the post-Neolithic Brassica napus oilseed genome.</title>
        <authorList>
            <person name="Chalhoub B."/>
            <person name="Denoeud F."/>
            <person name="Liu S."/>
            <person name="Parkin I.A."/>
            <person name="Tang H."/>
            <person name="Wang X."/>
            <person name="Chiquet J."/>
            <person name="Belcram H."/>
            <person name="Tong C."/>
            <person name="Samans B."/>
            <person name="Correa M."/>
            <person name="Da Silva C."/>
            <person name="Just J."/>
            <person name="Falentin C."/>
            <person name="Koh C.S."/>
            <person name="Le Clainche I."/>
            <person name="Bernard M."/>
            <person name="Bento P."/>
            <person name="Noel B."/>
            <person name="Labadie K."/>
            <person name="Alberti A."/>
            <person name="Charles M."/>
            <person name="Arnaud D."/>
            <person name="Guo H."/>
            <person name="Daviaud C."/>
            <person name="Alamery S."/>
            <person name="Jabbari K."/>
            <person name="Zhao M."/>
            <person name="Edger P.P."/>
            <person name="Chelaifa H."/>
            <person name="Tack D."/>
            <person name="Lassalle G."/>
            <person name="Mestiri I."/>
            <person name="Schnel N."/>
            <person name="Le Paslier M.C."/>
            <person name="Fan G."/>
            <person name="Renault V."/>
            <person name="Bayer P.E."/>
            <person name="Golicz A.A."/>
            <person name="Manoli S."/>
            <person name="Lee T.H."/>
            <person name="Thi V.H."/>
            <person name="Chalabi S."/>
            <person name="Hu Q."/>
            <person name="Fan C."/>
            <person name="Tollenaere R."/>
            <person name="Lu Y."/>
            <person name="Battail C."/>
            <person name="Shen J."/>
            <person name="Sidebottom C.H."/>
            <person name="Wang X."/>
            <person name="Canaguier A."/>
            <person name="Chauveau A."/>
            <person name="Berard A."/>
            <person name="Deniot G."/>
            <person name="Guan M."/>
            <person name="Liu Z."/>
            <person name="Sun F."/>
            <person name="Lim Y.P."/>
            <person name="Lyons E."/>
            <person name="Town C.D."/>
            <person name="Bancroft I."/>
            <person name="Wang X."/>
            <person name="Meng J."/>
            <person name="Ma J."/>
            <person name="Pires J.C."/>
            <person name="King G.J."/>
            <person name="Brunel D."/>
            <person name="Delourme R."/>
            <person name="Renard M."/>
            <person name="Aury J.M."/>
            <person name="Adams K.L."/>
            <person name="Batley J."/>
            <person name="Snowdon R.J."/>
            <person name="Tost J."/>
            <person name="Edwards D."/>
            <person name="Zhou Y."/>
            <person name="Hua W."/>
            <person name="Sharpe A.G."/>
            <person name="Paterson A.H."/>
            <person name="Guan C."/>
            <person name="Wincker P."/>
        </authorList>
    </citation>
    <scope>NUCLEOTIDE SEQUENCE [LARGE SCALE GENOMIC DNA]</scope>
    <source>
        <strain evidence="4">cv. Darmor-bzh</strain>
    </source>
</reference>
<evidence type="ECO:0000313" key="3">
    <source>
        <dbReference type="EMBL" id="CDY44188.1"/>
    </source>
</evidence>